<name>A0A644Z068_9ZZZZ</name>
<reference evidence="1" key="1">
    <citation type="submission" date="2019-08" db="EMBL/GenBank/DDBJ databases">
        <authorList>
            <person name="Kucharzyk K."/>
            <person name="Murdoch R.W."/>
            <person name="Higgins S."/>
            <person name="Loffler F."/>
        </authorList>
    </citation>
    <scope>NUCLEOTIDE SEQUENCE</scope>
</reference>
<comment type="caution">
    <text evidence="1">The sequence shown here is derived from an EMBL/GenBank/DDBJ whole genome shotgun (WGS) entry which is preliminary data.</text>
</comment>
<evidence type="ECO:0000313" key="1">
    <source>
        <dbReference type="EMBL" id="MPM34132.1"/>
    </source>
</evidence>
<proteinExistence type="predicted"/>
<organism evidence="1">
    <name type="scientific">bioreactor metagenome</name>
    <dbReference type="NCBI Taxonomy" id="1076179"/>
    <lineage>
        <taxon>unclassified sequences</taxon>
        <taxon>metagenomes</taxon>
        <taxon>ecological metagenomes</taxon>
    </lineage>
</organism>
<dbReference type="AlphaFoldDB" id="A0A644Z068"/>
<dbReference type="EMBL" id="VSSQ01006881">
    <property type="protein sequence ID" value="MPM34132.1"/>
    <property type="molecule type" value="Genomic_DNA"/>
</dbReference>
<sequence length="218" mass="23709">MVVVLTIIVVVDRASSIVGGFGQFVLVLPHPIRVGVVVHAAAEIPIHSHCAVAMEMIGVHLAAVDGNLVVVHPQAVALGITIGEEPALQHAVRRIAYAGNTVCRVEGCLLDILEVVVRVPVELQHPYFMKRILTVVPDLGQVERIVRMLCSLLFGHNLYIHGPSGEVTFLNGFKQIPLMAFPVIGNDCRSFCIGQEFNALLGLECEFDPHPLIFCIDE</sequence>
<accession>A0A644Z068</accession>
<protein>
    <submittedName>
        <fullName evidence="1">Uncharacterized protein</fullName>
    </submittedName>
</protein>
<gene>
    <name evidence="1" type="ORF">SDC9_80714</name>
</gene>